<dbReference type="EMBL" id="CP121208">
    <property type="protein sequence ID" value="WFM83223.1"/>
    <property type="molecule type" value="Genomic_DNA"/>
</dbReference>
<dbReference type="RefSeq" id="WP_278012648.1">
    <property type="nucleotide sequence ID" value="NZ_CP121208.1"/>
</dbReference>
<dbReference type="InterPro" id="IPR025329">
    <property type="entry name" value="DUF4235"/>
</dbReference>
<evidence type="ECO:0000313" key="1">
    <source>
        <dbReference type="EMBL" id="WFM83223.1"/>
    </source>
</evidence>
<gene>
    <name evidence="1" type="ORF">P7079_07475</name>
</gene>
<keyword evidence="2" id="KW-1185">Reference proteome</keyword>
<sequence>MNLGWKLISLATGAAAGFVAQKVTDVIWEKGFGKQKPAGDDSDLEKSASQIVMFAVVTAAVNAAVTEAVRRKTQKWYAGRQNTTLEA</sequence>
<proteinExistence type="predicted"/>
<protein>
    <submittedName>
        <fullName evidence="1">DUF4235 domain-containing protein</fullName>
    </submittedName>
</protein>
<accession>A0ABY8FXL6</accession>
<dbReference type="Proteomes" id="UP001215216">
    <property type="component" value="Chromosome"/>
</dbReference>
<evidence type="ECO:0000313" key="2">
    <source>
        <dbReference type="Proteomes" id="UP001215216"/>
    </source>
</evidence>
<name>A0ABY8FXL6_9ACTO</name>
<dbReference type="Pfam" id="PF14019">
    <property type="entry name" value="DUF4235"/>
    <property type="match status" value="1"/>
</dbReference>
<organism evidence="1 2">
    <name type="scientific">Arcanobacterium canis</name>
    <dbReference type="NCBI Taxonomy" id="999183"/>
    <lineage>
        <taxon>Bacteria</taxon>
        <taxon>Bacillati</taxon>
        <taxon>Actinomycetota</taxon>
        <taxon>Actinomycetes</taxon>
        <taxon>Actinomycetales</taxon>
        <taxon>Actinomycetaceae</taxon>
        <taxon>Arcanobacterium</taxon>
    </lineage>
</organism>
<reference evidence="1 2" key="1">
    <citation type="submission" date="2023-03" db="EMBL/GenBank/DDBJ databases">
        <title>Complete genome of Arcanobacterium canis strain DSM 25104 isolated in 2010 from a canine otitis externa in Germany.</title>
        <authorList>
            <person name="Borowiak M."/>
            <person name="Kreitlow A."/>
            <person name="Malorny B."/>
            <person name="Laemmler C."/>
            <person name="Prenger-Berninghoff E."/>
            <person name="Ploetz M."/>
            <person name="Abdulmawjood A."/>
        </authorList>
    </citation>
    <scope>NUCLEOTIDE SEQUENCE [LARGE SCALE GENOMIC DNA]</scope>
    <source>
        <strain evidence="1 2">DSM 25104</strain>
    </source>
</reference>